<dbReference type="Gene3D" id="3.40.50.1820">
    <property type="entry name" value="alpha/beta hydrolase"/>
    <property type="match status" value="1"/>
</dbReference>
<gene>
    <name evidence="3" type="ORF">M0638_19840</name>
</gene>
<dbReference type="Proteomes" id="UP001139516">
    <property type="component" value="Unassembled WGS sequence"/>
</dbReference>
<name>A0A9X1YI60_9PROT</name>
<dbReference type="InterPro" id="IPR029058">
    <property type="entry name" value="AB_hydrolase_fold"/>
</dbReference>
<keyword evidence="1 3" id="KW-0378">Hydrolase</keyword>
<dbReference type="GO" id="GO:0016787">
    <property type="term" value="F:hydrolase activity"/>
    <property type="evidence" value="ECO:0007669"/>
    <property type="project" value="UniProtKB-KW"/>
</dbReference>
<keyword evidence="4" id="KW-1185">Reference proteome</keyword>
<reference evidence="3" key="1">
    <citation type="submission" date="2022-04" db="EMBL/GenBank/DDBJ databases">
        <title>Roseomonas acroporae sp. nov., isolated from coral Acropora digitifera.</title>
        <authorList>
            <person name="Sun H."/>
        </authorList>
    </citation>
    <scope>NUCLEOTIDE SEQUENCE</scope>
    <source>
        <strain evidence="3">NAR14</strain>
    </source>
</reference>
<proteinExistence type="predicted"/>
<dbReference type="InterPro" id="IPR049492">
    <property type="entry name" value="BD-FAE-like_dom"/>
</dbReference>
<evidence type="ECO:0000256" key="1">
    <source>
        <dbReference type="ARBA" id="ARBA00022801"/>
    </source>
</evidence>
<sequence>MYQPLPDFWNEADQATRDDAYNNNKAVPDCQALMAKRNEASAALRAARPDHLDLPYGEGESNRWDLFPASEPGAPCLVFIHGGYWQRNRRHDFGALTEGALAMGWSTALPGYTLAPEATLTGIVNEIHRALDWLAAEGPRHGIAGKVVLSGWSAGGHLTAMGMSHPLVTAGLAISGIYELAPIRDTYLDEKLRLSEDELAALSPLRLAPVTKPVAVAYGSAELPELRRQSRHWHGQRAEAHLRGPLIPVAGANHFTVVDALSQPGGELARAAADLLL</sequence>
<evidence type="ECO:0000259" key="2">
    <source>
        <dbReference type="Pfam" id="PF20434"/>
    </source>
</evidence>
<dbReference type="Pfam" id="PF20434">
    <property type="entry name" value="BD-FAE"/>
    <property type="match status" value="1"/>
</dbReference>
<dbReference type="AlphaFoldDB" id="A0A9X1YI60"/>
<comment type="caution">
    <text evidence="3">The sequence shown here is derived from an EMBL/GenBank/DDBJ whole genome shotgun (WGS) entry which is preliminary data.</text>
</comment>
<protein>
    <submittedName>
        <fullName evidence="3">Alpha/beta hydrolase</fullName>
    </submittedName>
</protein>
<dbReference type="PANTHER" id="PTHR48081:SF33">
    <property type="entry name" value="KYNURENINE FORMAMIDASE"/>
    <property type="match status" value="1"/>
</dbReference>
<dbReference type="RefSeq" id="WP_248668746.1">
    <property type="nucleotide sequence ID" value="NZ_JALPRX010000091.1"/>
</dbReference>
<evidence type="ECO:0000313" key="3">
    <source>
        <dbReference type="EMBL" id="MCK8786631.1"/>
    </source>
</evidence>
<feature type="domain" description="BD-FAE-like" evidence="2">
    <location>
        <begin position="72"/>
        <end position="161"/>
    </location>
</feature>
<organism evidence="3 4">
    <name type="scientific">Roseomonas acroporae</name>
    <dbReference type="NCBI Taxonomy" id="2937791"/>
    <lineage>
        <taxon>Bacteria</taxon>
        <taxon>Pseudomonadati</taxon>
        <taxon>Pseudomonadota</taxon>
        <taxon>Alphaproteobacteria</taxon>
        <taxon>Acetobacterales</taxon>
        <taxon>Roseomonadaceae</taxon>
        <taxon>Roseomonas</taxon>
    </lineage>
</organism>
<dbReference type="InterPro" id="IPR050300">
    <property type="entry name" value="GDXG_lipolytic_enzyme"/>
</dbReference>
<accession>A0A9X1YI60</accession>
<evidence type="ECO:0000313" key="4">
    <source>
        <dbReference type="Proteomes" id="UP001139516"/>
    </source>
</evidence>
<dbReference type="PANTHER" id="PTHR48081">
    <property type="entry name" value="AB HYDROLASE SUPERFAMILY PROTEIN C4A8.06C"/>
    <property type="match status" value="1"/>
</dbReference>
<dbReference type="SUPFAM" id="SSF53474">
    <property type="entry name" value="alpha/beta-Hydrolases"/>
    <property type="match status" value="1"/>
</dbReference>
<dbReference type="EMBL" id="JALPRX010000091">
    <property type="protein sequence ID" value="MCK8786631.1"/>
    <property type="molecule type" value="Genomic_DNA"/>
</dbReference>